<dbReference type="InterPro" id="IPR016187">
    <property type="entry name" value="CTDL_fold"/>
</dbReference>
<evidence type="ECO:0000256" key="12">
    <source>
        <dbReference type="ARBA" id="ARBA00023157"/>
    </source>
</evidence>
<keyword evidence="6 18" id="KW-0732">Signal</keyword>
<dbReference type="InterPro" id="IPR026823">
    <property type="entry name" value="cEGF"/>
</dbReference>
<dbReference type="CTD" id="7056"/>
<dbReference type="GO" id="GO:0030246">
    <property type="term" value="F:carbohydrate binding"/>
    <property type="evidence" value="ECO:0007669"/>
    <property type="project" value="UniProtKB-KW"/>
</dbReference>
<evidence type="ECO:0000256" key="10">
    <source>
        <dbReference type="ARBA" id="ARBA00022989"/>
    </source>
</evidence>
<dbReference type="GO" id="GO:0016020">
    <property type="term" value="C:membrane"/>
    <property type="evidence" value="ECO:0007669"/>
    <property type="project" value="UniProtKB-SubCell"/>
</dbReference>
<reference evidence="21" key="1">
    <citation type="submission" date="2025-08" db="UniProtKB">
        <authorList>
            <consortium name="RefSeq"/>
        </authorList>
    </citation>
    <scope>IDENTIFICATION</scope>
</reference>
<dbReference type="SUPFAM" id="SSF56436">
    <property type="entry name" value="C-type lectin-like"/>
    <property type="match status" value="1"/>
</dbReference>
<dbReference type="GO" id="GO:0005509">
    <property type="term" value="F:calcium ion binding"/>
    <property type="evidence" value="ECO:0007669"/>
    <property type="project" value="InterPro"/>
</dbReference>
<dbReference type="InParanoid" id="A0A6P8R901"/>
<dbReference type="SMART" id="SM00181">
    <property type="entry name" value="EGF"/>
    <property type="match status" value="6"/>
</dbReference>
<accession>A0A6P8R901</accession>
<evidence type="ECO:0000256" key="17">
    <source>
        <dbReference type="SAM" id="Phobius"/>
    </source>
</evidence>
<evidence type="ECO:0000256" key="7">
    <source>
        <dbReference type="ARBA" id="ARBA00022734"/>
    </source>
</evidence>
<evidence type="ECO:0000256" key="8">
    <source>
        <dbReference type="ARBA" id="ARBA00022737"/>
    </source>
</evidence>
<dbReference type="PIRSF" id="PIRSF001775">
    <property type="entry name" value="CD93/CD141"/>
    <property type="match status" value="1"/>
</dbReference>
<dbReference type="Gene3D" id="2.10.25.10">
    <property type="entry name" value="Laminin"/>
    <property type="match status" value="6"/>
</dbReference>
<name>A0A6P8R901_GEOSA</name>
<dbReference type="CDD" id="cd00054">
    <property type="entry name" value="EGF_CA"/>
    <property type="match status" value="2"/>
</dbReference>
<keyword evidence="5 17" id="KW-0812">Transmembrane</keyword>
<dbReference type="InterPro" id="IPR051505">
    <property type="entry name" value="C-type_lectin_domain"/>
</dbReference>
<keyword evidence="8" id="KW-0677">Repeat</keyword>
<feature type="transmembrane region" description="Helical" evidence="17">
    <location>
        <begin position="493"/>
        <end position="519"/>
    </location>
</feature>
<dbReference type="Pfam" id="PF25444">
    <property type="entry name" value="THBD"/>
    <property type="match status" value="1"/>
</dbReference>
<dbReference type="InterPro" id="IPR018097">
    <property type="entry name" value="EGF_Ca-bd_CS"/>
</dbReference>
<dbReference type="InterPro" id="IPR000742">
    <property type="entry name" value="EGF"/>
</dbReference>
<dbReference type="FunFam" id="2.10.25.10:FF:000119">
    <property type="entry name" value="vitamin K-dependent protein S"/>
    <property type="match status" value="1"/>
</dbReference>
<evidence type="ECO:0000256" key="14">
    <source>
        <dbReference type="ARBA" id="ARBA00045242"/>
    </source>
</evidence>
<keyword evidence="7" id="KW-0430">Lectin</keyword>
<evidence type="ECO:0000256" key="13">
    <source>
        <dbReference type="ARBA" id="ARBA00023180"/>
    </source>
</evidence>
<evidence type="ECO:0000256" key="1">
    <source>
        <dbReference type="ARBA" id="ARBA00004479"/>
    </source>
</evidence>
<dbReference type="InterPro" id="IPR009030">
    <property type="entry name" value="Growth_fac_rcpt_cys_sf"/>
</dbReference>
<dbReference type="PRINTS" id="PR00907">
    <property type="entry name" value="THRMBOMODULN"/>
</dbReference>
<dbReference type="SUPFAM" id="SSF57184">
    <property type="entry name" value="Growth factor receptor domain"/>
    <property type="match status" value="2"/>
</dbReference>
<evidence type="ECO:0000256" key="15">
    <source>
        <dbReference type="ARBA" id="ARBA00046453"/>
    </source>
</evidence>
<dbReference type="InterPro" id="IPR049883">
    <property type="entry name" value="NOTCH1_EGF-like"/>
</dbReference>
<comment type="function">
    <text evidence="14">Endothelial cell receptor that plays a critical role in regulating several physiological processes including hemostasis, coagulation, fibrinolysis, inflammation, and angiogenesis. Acts as a cofactor for thrombin activation of protein C/PROC on the surface of vascular endothelial cells leading to initiation of the activated protein C anticoagulant pathway. Also accelerates the activation of the plasma carboxypeptidase B2/CPB2, which catalyzes removal of C-terminal basic amino acids from its substrates including kinins or anaphylatoxins leading to fibrinolysis inhibition. Plays critical protective roles in changing the cleavage specificity of protease-activated receptor 1/PAR1, inhibiting endothelial cell permeability and inflammation. Suppresses inflammation distinctly from its anticoagulant cofactor activity by sequestering HMGB1 thereby preventing it from engaging cellular receptors such as RAGE and contributing to the inflammatory response.</text>
</comment>
<keyword evidence="9" id="KW-0654">Proteoglycan</keyword>
<evidence type="ECO:0000256" key="11">
    <source>
        <dbReference type="ARBA" id="ARBA00023136"/>
    </source>
</evidence>
<dbReference type="Gene3D" id="3.10.100.10">
    <property type="entry name" value="Mannose-Binding Protein A, subunit A"/>
    <property type="match status" value="1"/>
</dbReference>
<dbReference type="PANTHER" id="PTHR14789">
    <property type="entry name" value="CHONDROLECTIN VARIANT CHODLFDELTAE"/>
    <property type="match status" value="1"/>
</dbReference>
<dbReference type="InterPro" id="IPR000152">
    <property type="entry name" value="EGF-type_Asp/Asn_hydroxyl_site"/>
</dbReference>
<dbReference type="OrthoDB" id="4062651at2759"/>
<keyword evidence="13" id="KW-0325">Glycoprotein</keyword>
<proteinExistence type="predicted"/>
<dbReference type="PANTHER" id="PTHR14789:SF9">
    <property type="entry name" value="THROMBOMODULIN"/>
    <property type="match status" value="1"/>
</dbReference>
<keyword evidence="10 17" id="KW-1133">Transmembrane helix</keyword>
<feature type="region of interest" description="Disordered" evidence="16">
    <location>
        <begin position="462"/>
        <end position="485"/>
    </location>
</feature>
<gene>
    <name evidence="21" type="primary">THBD</name>
</gene>
<dbReference type="PROSITE" id="PS50041">
    <property type="entry name" value="C_TYPE_LECTIN_2"/>
    <property type="match status" value="1"/>
</dbReference>
<evidence type="ECO:0000313" key="20">
    <source>
        <dbReference type="Proteomes" id="UP000515159"/>
    </source>
</evidence>
<keyword evidence="12" id="KW-1015">Disulfide bond</keyword>
<evidence type="ECO:0000256" key="16">
    <source>
        <dbReference type="SAM" id="MobiDB-lite"/>
    </source>
</evidence>
<keyword evidence="3" id="KW-0245">EGF-like domain</keyword>
<dbReference type="GeneID" id="117358058"/>
<comment type="subunit">
    <text evidence="15">Interacts with ITGAL, ITGAM and ITGB2. Interacts with thrombin/F2; this interaction switches the specificity of thrombin from a procoagulant to an anticoagulant and antifibrinolytic protease. Interacts with ANGP1 and ANGP2; these interactions significantly inhibit the generation of activated PC and TAFIa/CPB2 by the thrombin/thrombomodulin complex. Interacts with PF4; this interaction enhances generation of activated protein C. Interacts with HMGB1; this interaction inhibits HMGB1 inflammatory activity.</text>
</comment>
<sequence>MLLWVIFGAFLVRPQPALPSHVDQPKNTAVCIEKYCYSLFWTAKRFQGANKMCEKLGGHLMTVRSTVAADAISQMMGADGSRSPALWIGLQLSQGCTDPGKRLRGFQWVTGDEQSDYSSWSGNGTTCEPRCVAVLRDQSWDETDCGAKAEGFLCEFSFAATCGPVTAPPADAVSYSTAFGVDSGDFLALPPGSRALIPSLGLELTCSDMRPGDPRWVREAAGAWDCRVEQGGCQHACGDSGCSCPAGQRLGADGRSCSPPPGPCDSSPCQHVCFPHRGDFLCMCREGFQLEADGRTCRDVDDCALAPSVCEQGCVNLPGAFRCHCFPGYEEVDGKCEDVDECAQLSFEAPCEHECRNTPGGYECLCDAAYVLDPARPGKCKLFCNASECPAVCNHHFSGPDCECPDGFVIDDADGTDPICVDIDDCDSATCDYECLNLPGSYECVCPPGQLLQADKTSCRPEGYEGSGATDEPEDSTARAPATTAAPPAMDSFSLGILLGVVVGMLLMIFLIALVHCLLKKHYAARRALDYKCHSTEKEVVLQKVTSDCANSTVQPTVTIK</sequence>
<dbReference type="SMART" id="SM00034">
    <property type="entry name" value="CLECT"/>
    <property type="match status" value="1"/>
</dbReference>
<dbReference type="KEGG" id="gsh:117358058"/>
<evidence type="ECO:0000256" key="9">
    <source>
        <dbReference type="ARBA" id="ARBA00022974"/>
    </source>
</evidence>
<keyword evidence="11 17" id="KW-0472">Membrane</keyword>
<dbReference type="RefSeq" id="XP_033795381.1">
    <property type="nucleotide sequence ID" value="XM_033939490.1"/>
</dbReference>
<evidence type="ECO:0000256" key="3">
    <source>
        <dbReference type="ARBA" id="ARBA00022536"/>
    </source>
</evidence>
<dbReference type="GO" id="GO:0004888">
    <property type="term" value="F:transmembrane signaling receptor activity"/>
    <property type="evidence" value="ECO:0007669"/>
    <property type="project" value="InterPro"/>
</dbReference>
<dbReference type="InterPro" id="IPR016186">
    <property type="entry name" value="C-type_lectin-like/link_sf"/>
</dbReference>
<dbReference type="PROSITE" id="PS00010">
    <property type="entry name" value="ASX_HYDROXYL"/>
    <property type="match status" value="2"/>
</dbReference>
<evidence type="ECO:0000256" key="2">
    <source>
        <dbReference type="ARBA" id="ARBA00019822"/>
    </source>
</evidence>
<evidence type="ECO:0000256" key="18">
    <source>
        <dbReference type="SAM" id="SignalP"/>
    </source>
</evidence>
<dbReference type="AlphaFoldDB" id="A0A6P8R901"/>
<evidence type="ECO:0000256" key="6">
    <source>
        <dbReference type="ARBA" id="ARBA00022729"/>
    </source>
</evidence>
<evidence type="ECO:0000256" key="5">
    <source>
        <dbReference type="ARBA" id="ARBA00022692"/>
    </source>
</evidence>
<dbReference type="Pfam" id="PF12662">
    <property type="entry name" value="cEGF"/>
    <property type="match status" value="1"/>
</dbReference>
<evidence type="ECO:0000256" key="4">
    <source>
        <dbReference type="ARBA" id="ARBA00022553"/>
    </source>
</evidence>
<dbReference type="Pfam" id="PF00059">
    <property type="entry name" value="Lectin_C"/>
    <property type="match status" value="1"/>
</dbReference>
<dbReference type="Proteomes" id="UP000515159">
    <property type="component" value="Chromosome 3"/>
</dbReference>
<organism evidence="20 21">
    <name type="scientific">Geotrypetes seraphini</name>
    <name type="common">Gaboon caecilian</name>
    <name type="synonym">Caecilia seraphini</name>
    <dbReference type="NCBI Taxonomy" id="260995"/>
    <lineage>
        <taxon>Eukaryota</taxon>
        <taxon>Metazoa</taxon>
        <taxon>Chordata</taxon>
        <taxon>Craniata</taxon>
        <taxon>Vertebrata</taxon>
        <taxon>Euteleostomi</taxon>
        <taxon>Amphibia</taxon>
        <taxon>Gymnophiona</taxon>
        <taxon>Geotrypetes</taxon>
    </lineage>
</organism>
<dbReference type="SMART" id="SM00179">
    <property type="entry name" value="EGF_CA"/>
    <property type="match status" value="4"/>
</dbReference>
<dbReference type="InterPro" id="IPR057350">
    <property type="entry name" value="THBD"/>
</dbReference>
<feature type="chain" id="PRO_5028190234" description="Thrombomodulin" evidence="18">
    <location>
        <begin position="20"/>
        <end position="561"/>
    </location>
</feature>
<feature type="signal peptide" evidence="18">
    <location>
        <begin position="1"/>
        <end position="19"/>
    </location>
</feature>
<protein>
    <recommendedName>
        <fullName evidence="2">Thrombomodulin</fullName>
    </recommendedName>
</protein>
<evidence type="ECO:0000259" key="19">
    <source>
        <dbReference type="PROSITE" id="PS50041"/>
    </source>
</evidence>
<dbReference type="Pfam" id="PF09064">
    <property type="entry name" value="EGF_Tme5"/>
    <property type="match status" value="1"/>
</dbReference>
<dbReference type="InterPro" id="IPR001881">
    <property type="entry name" value="EGF-like_Ca-bd_dom"/>
</dbReference>
<dbReference type="PROSITE" id="PS01187">
    <property type="entry name" value="EGF_CA"/>
    <property type="match status" value="2"/>
</dbReference>
<dbReference type="InterPro" id="IPR015149">
    <property type="entry name" value="Tme5_EGF-like"/>
</dbReference>
<dbReference type="InterPro" id="IPR001304">
    <property type="entry name" value="C-type_lectin-like"/>
</dbReference>
<keyword evidence="20" id="KW-1185">Reference proteome</keyword>
<keyword evidence="4" id="KW-0597">Phosphoprotein</keyword>
<comment type="subcellular location">
    <subcellularLocation>
        <location evidence="1">Membrane</location>
        <topology evidence="1">Single-pass type I membrane protein</topology>
    </subcellularLocation>
</comment>
<feature type="domain" description="C-type lectin" evidence="19">
    <location>
        <begin position="32"/>
        <end position="145"/>
    </location>
</feature>
<dbReference type="PROSITE" id="PS01186">
    <property type="entry name" value="EGF_2"/>
    <property type="match status" value="2"/>
</dbReference>
<dbReference type="FunCoup" id="A0A6P8R901">
    <property type="interactions" value="112"/>
</dbReference>
<evidence type="ECO:0000313" key="21">
    <source>
        <dbReference type="RefSeq" id="XP_033795381.1"/>
    </source>
</evidence>
<dbReference type="Pfam" id="PF07645">
    <property type="entry name" value="EGF_CA"/>
    <property type="match status" value="2"/>
</dbReference>